<evidence type="ECO:0000256" key="1">
    <source>
        <dbReference type="ARBA" id="ARBA00001933"/>
    </source>
</evidence>
<keyword evidence="4" id="KW-0032">Aminotransferase</keyword>
<dbReference type="EMBL" id="JAAITS010000018">
    <property type="protein sequence ID" value="NSG85387.1"/>
    <property type="molecule type" value="Genomic_DNA"/>
</dbReference>
<comment type="caution">
    <text evidence="4">The sequence shown here is derived from an EMBL/GenBank/DDBJ whole genome shotgun (WGS) entry which is preliminary data.</text>
</comment>
<sequence>MEKHIHGGDVYHHQGCIDFSANCNPLGTPEGIKKAIIESLEHINDYPQVGCTPLKKAIAEYENTKPDQVICGNGAAEVIFSLCRAVNPRRALVPAPTFAEYQQALYSVDCQVEFFPLNGKKGFVLEEDFLQALTKEIDIIFLCNPNNPTGLLVEKPLLEKILKRCQELDILMAVDECFLDFVPSPEKYTLKEYLETYDNLFLLKAFTKRYAMAGVRLGYGLCGNKGLLEKIEGVCQPWNVSSMAQAAGLAALQETEYVEKGRQVTFEELAYLKEQLTALGYPVYPSQANYVFFTGPLDLYEKLEQKKILIRDCSNYTGLSKGYYRVAVKEHEENQQLVRALKEIERNRKK</sequence>
<dbReference type="Gene3D" id="3.90.1150.10">
    <property type="entry name" value="Aspartate Aminotransferase, domain 1"/>
    <property type="match status" value="1"/>
</dbReference>
<evidence type="ECO:0000256" key="2">
    <source>
        <dbReference type="ARBA" id="ARBA00022898"/>
    </source>
</evidence>
<evidence type="ECO:0000259" key="3">
    <source>
        <dbReference type="Pfam" id="PF00155"/>
    </source>
</evidence>
<keyword evidence="2" id="KW-0663">Pyridoxal phosphate</keyword>
<dbReference type="SUPFAM" id="SSF53383">
    <property type="entry name" value="PLP-dependent transferases"/>
    <property type="match status" value="1"/>
</dbReference>
<accession>A0ABX2H6E4</accession>
<dbReference type="InterPro" id="IPR015424">
    <property type="entry name" value="PyrdxlP-dep_Trfase"/>
</dbReference>
<dbReference type="CDD" id="cd00609">
    <property type="entry name" value="AAT_like"/>
    <property type="match status" value="1"/>
</dbReference>
<reference evidence="4 5" key="1">
    <citation type="journal article" date="2020" name="Cell Host Microbe">
        <title>Functional and Genomic Variation between Human-Derived Isolates of Lachnospiraceae Reveals Inter- and Intra-Species Diversity.</title>
        <authorList>
            <person name="Sorbara M.T."/>
            <person name="Littmann E.R."/>
            <person name="Fontana E."/>
            <person name="Moody T.U."/>
            <person name="Kohout C.E."/>
            <person name="Gjonbalaj M."/>
            <person name="Eaton V."/>
            <person name="Seok R."/>
            <person name="Leiner I.M."/>
            <person name="Pamer E.G."/>
        </authorList>
    </citation>
    <scope>NUCLEOTIDE SEQUENCE [LARGE SCALE GENOMIC DNA]</scope>
    <source>
        <strain evidence="4 5">MSK.17.74</strain>
    </source>
</reference>
<evidence type="ECO:0000313" key="4">
    <source>
        <dbReference type="EMBL" id="NSG85387.1"/>
    </source>
</evidence>
<keyword evidence="4" id="KW-0808">Transferase</keyword>
<dbReference type="Gene3D" id="3.40.640.10">
    <property type="entry name" value="Type I PLP-dependent aspartate aminotransferase-like (Major domain)"/>
    <property type="match status" value="1"/>
</dbReference>
<dbReference type="PANTHER" id="PTHR42885:SF1">
    <property type="entry name" value="THREONINE-PHOSPHATE DECARBOXYLASE"/>
    <property type="match status" value="1"/>
</dbReference>
<feature type="domain" description="Aminotransferase class I/classII large" evidence="3">
    <location>
        <begin position="16"/>
        <end position="341"/>
    </location>
</feature>
<dbReference type="Pfam" id="PF00155">
    <property type="entry name" value="Aminotran_1_2"/>
    <property type="match status" value="1"/>
</dbReference>
<comment type="cofactor">
    <cofactor evidence="1">
        <name>pyridoxal 5'-phosphate</name>
        <dbReference type="ChEBI" id="CHEBI:597326"/>
    </cofactor>
</comment>
<dbReference type="InterPro" id="IPR015421">
    <property type="entry name" value="PyrdxlP-dep_Trfase_major"/>
</dbReference>
<dbReference type="GO" id="GO:0008483">
    <property type="term" value="F:transaminase activity"/>
    <property type="evidence" value="ECO:0007669"/>
    <property type="project" value="UniProtKB-KW"/>
</dbReference>
<name>A0ABX2H6E4_9FIRM</name>
<protein>
    <submittedName>
        <fullName evidence="4">Aminotransferase class I/II-fold pyridoxal phosphate-dependent enzyme</fullName>
    </submittedName>
</protein>
<dbReference type="InterPro" id="IPR015422">
    <property type="entry name" value="PyrdxlP-dep_Trfase_small"/>
</dbReference>
<dbReference type="Proteomes" id="UP001644719">
    <property type="component" value="Unassembled WGS sequence"/>
</dbReference>
<proteinExistence type="predicted"/>
<dbReference type="PANTHER" id="PTHR42885">
    <property type="entry name" value="HISTIDINOL-PHOSPHATE AMINOTRANSFERASE-RELATED"/>
    <property type="match status" value="1"/>
</dbReference>
<evidence type="ECO:0000313" key="5">
    <source>
        <dbReference type="Proteomes" id="UP001644719"/>
    </source>
</evidence>
<gene>
    <name evidence="4" type="ORF">G5B17_08060</name>
</gene>
<keyword evidence="5" id="KW-1185">Reference proteome</keyword>
<dbReference type="RefSeq" id="WP_173769676.1">
    <property type="nucleotide sequence ID" value="NZ_JAAIPU010000022.1"/>
</dbReference>
<dbReference type="InterPro" id="IPR004839">
    <property type="entry name" value="Aminotransferase_I/II_large"/>
</dbReference>
<organism evidence="4 5">
    <name type="scientific">Blautia faecis</name>
    <dbReference type="NCBI Taxonomy" id="871665"/>
    <lineage>
        <taxon>Bacteria</taxon>
        <taxon>Bacillati</taxon>
        <taxon>Bacillota</taxon>
        <taxon>Clostridia</taxon>
        <taxon>Lachnospirales</taxon>
        <taxon>Lachnospiraceae</taxon>
        <taxon>Blautia</taxon>
    </lineage>
</organism>